<evidence type="ECO:0000313" key="6">
    <source>
        <dbReference type="EMBL" id="GAA0402379.1"/>
    </source>
</evidence>
<dbReference type="PANTHER" id="PTHR42681">
    <property type="entry name" value="MALONYL-COA-ACYL CARRIER PROTEIN TRANSACYLASE, MITOCHONDRIAL"/>
    <property type="match status" value="1"/>
</dbReference>
<sequence length="318" mass="32737">MTAVCALFPGQGSQSVGMGRDLCASFAEAAAVFDEAGDVLGLDVRELCWRSSPAVLAATENAQPALLTCSVAAWRALGTGGVTAAAAAGHSVGALGALVVAGCLGFGDAVALSRLRGELMAAAPGEGAMCAVLLSPSMPRERVAELAEDCGVDLAADNSARQVVYSGDRERMRDFSSRLGARAKALDVSHAFHSRLMKPAEEDWRAAVDRVAVRPPRIPVGLISRGVFGTDPAAVRADLVASLCAPVRWREVMAAAGTRPRVALGPARSLAGMERGAHATAPVRAADTSAAVRAALAALRPQADPHINDRADRQGSWA</sequence>
<dbReference type="Gene3D" id="3.40.366.10">
    <property type="entry name" value="Malonyl-Coenzyme A Acyl Carrier Protein, domain 2"/>
    <property type="match status" value="1"/>
</dbReference>
<evidence type="ECO:0000256" key="1">
    <source>
        <dbReference type="ARBA" id="ARBA00013258"/>
    </source>
</evidence>
<protein>
    <recommendedName>
        <fullName evidence="1">[acyl-carrier-protein] S-malonyltransferase</fullName>
        <ecNumber evidence="1">2.3.1.39</ecNumber>
    </recommendedName>
</protein>
<dbReference type="SUPFAM" id="SSF52151">
    <property type="entry name" value="FabD/lysophospholipase-like"/>
    <property type="match status" value="1"/>
</dbReference>
<evidence type="ECO:0000256" key="2">
    <source>
        <dbReference type="ARBA" id="ARBA00022679"/>
    </source>
</evidence>
<dbReference type="SMART" id="SM00827">
    <property type="entry name" value="PKS_AT"/>
    <property type="match status" value="1"/>
</dbReference>
<dbReference type="InterPro" id="IPR050858">
    <property type="entry name" value="Mal-CoA-ACP_Trans/PKS_FabD"/>
</dbReference>
<dbReference type="InterPro" id="IPR001227">
    <property type="entry name" value="Ac_transferase_dom_sf"/>
</dbReference>
<evidence type="ECO:0000256" key="3">
    <source>
        <dbReference type="ARBA" id="ARBA00023315"/>
    </source>
</evidence>
<comment type="catalytic activity">
    <reaction evidence="4">
        <text>holo-[ACP] + malonyl-CoA = malonyl-[ACP] + CoA</text>
        <dbReference type="Rhea" id="RHEA:41792"/>
        <dbReference type="Rhea" id="RHEA-COMP:9623"/>
        <dbReference type="Rhea" id="RHEA-COMP:9685"/>
        <dbReference type="ChEBI" id="CHEBI:57287"/>
        <dbReference type="ChEBI" id="CHEBI:57384"/>
        <dbReference type="ChEBI" id="CHEBI:64479"/>
        <dbReference type="ChEBI" id="CHEBI:78449"/>
        <dbReference type="EC" id="2.3.1.39"/>
    </reaction>
</comment>
<name>A0ABN0YNL7_9ACTN</name>
<dbReference type="EMBL" id="BAAABX010000023">
    <property type="protein sequence ID" value="GAA0402379.1"/>
    <property type="molecule type" value="Genomic_DNA"/>
</dbReference>
<keyword evidence="2" id="KW-0808">Transferase</keyword>
<dbReference type="InterPro" id="IPR016036">
    <property type="entry name" value="Malonyl_transacylase_ACP-bd"/>
</dbReference>
<dbReference type="Pfam" id="PF00698">
    <property type="entry name" value="Acyl_transf_1"/>
    <property type="match status" value="1"/>
</dbReference>
<evidence type="ECO:0000313" key="7">
    <source>
        <dbReference type="Proteomes" id="UP001500879"/>
    </source>
</evidence>
<keyword evidence="3" id="KW-0012">Acyltransferase</keyword>
<dbReference type="EC" id="2.3.1.39" evidence="1"/>
<feature type="domain" description="Malonyl-CoA:ACP transacylase (MAT)" evidence="5">
    <location>
        <begin position="7"/>
        <end position="303"/>
    </location>
</feature>
<evidence type="ECO:0000256" key="4">
    <source>
        <dbReference type="ARBA" id="ARBA00048462"/>
    </source>
</evidence>
<organism evidence="6 7">
    <name type="scientific">Streptomyces luteireticuli</name>
    <dbReference type="NCBI Taxonomy" id="173858"/>
    <lineage>
        <taxon>Bacteria</taxon>
        <taxon>Bacillati</taxon>
        <taxon>Actinomycetota</taxon>
        <taxon>Actinomycetes</taxon>
        <taxon>Kitasatosporales</taxon>
        <taxon>Streptomycetaceae</taxon>
        <taxon>Streptomyces</taxon>
    </lineage>
</organism>
<dbReference type="Gene3D" id="3.30.70.250">
    <property type="entry name" value="Malonyl-CoA ACP transacylase, ACP-binding"/>
    <property type="match status" value="1"/>
</dbReference>
<dbReference type="SUPFAM" id="SSF55048">
    <property type="entry name" value="Probable ACP-binding domain of malonyl-CoA ACP transacylase"/>
    <property type="match status" value="1"/>
</dbReference>
<gene>
    <name evidence="6" type="primary">fabD</name>
    <name evidence="6" type="ORF">GCM10010357_24320</name>
</gene>
<evidence type="ECO:0000259" key="5">
    <source>
        <dbReference type="SMART" id="SM00827"/>
    </source>
</evidence>
<dbReference type="PANTHER" id="PTHR42681:SF1">
    <property type="entry name" value="MALONYL-COA-ACYL CARRIER PROTEIN TRANSACYLASE, MITOCHONDRIAL"/>
    <property type="match status" value="1"/>
</dbReference>
<reference evidence="6 7" key="1">
    <citation type="journal article" date="2019" name="Int. J. Syst. Evol. Microbiol.">
        <title>The Global Catalogue of Microorganisms (GCM) 10K type strain sequencing project: providing services to taxonomists for standard genome sequencing and annotation.</title>
        <authorList>
            <consortium name="The Broad Institute Genomics Platform"/>
            <consortium name="The Broad Institute Genome Sequencing Center for Infectious Disease"/>
            <person name="Wu L."/>
            <person name="Ma J."/>
        </authorList>
    </citation>
    <scope>NUCLEOTIDE SEQUENCE [LARGE SCALE GENOMIC DNA]</scope>
    <source>
        <strain evidence="6 7">JCM 4788</strain>
    </source>
</reference>
<keyword evidence="7" id="KW-1185">Reference proteome</keyword>
<dbReference type="InterPro" id="IPR016035">
    <property type="entry name" value="Acyl_Trfase/lysoPLipase"/>
</dbReference>
<accession>A0ABN0YNL7</accession>
<dbReference type="RefSeq" id="WP_344023053.1">
    <property type="nucleotide sequence ID" value="NZ_BAAABX010000023.1"/>
</dbReference>
<dbReference type="InterPro" id="IPR014043">
    <property type="entry name" value="Acyl_transferase_dom"/>
</dbReference>
<comment type="caution">
    <text evidence="6">The sequence shown here is derived from an EMBL/GenBank/DDBJ whole genome shotgun (WGS) entry which is preliminary data.</text>
</comment>
<proteinExistence type="predicted"/>
<dbReference type="Proteomes" id="UP001500879">
    <property type="component" value="Unassembled WGS sequence"/>
</dbReference>